<dbReference type="EMBL" id="KN823536">
    <property type="protein sequence ID" value="KIO16551.1"/>
    <property type="molecule type" value="Genomic_DNA"/>
</dbReference>
<dbReference type="Proteomes" id="UP000054248">
    <property type="component" value="Unassembled WGS sequence"/>
</dbReference>
<sequence>MARRLCQNREITTEDRRPLIEDRRPLTAKPPTNSNEAIPRLSARMFLAVVVISV</sequence>
<evidence type="ECO:0000313" key="2">
    <source>
        <dbReference type="EMBL" id="KIO16551.1"/>
    </source>
</evidence>
<accession>A0A0C3Q1Q2</accession>
<gene>
    <name evidence="2" type="ORF">M407DRAFT_185711</name>
</gene>
<protein>
    <submittedName>
        <fullName evidence="2">Uncharacterized protein</fullName>
    </submittedName>
</protein>
<evidence type="ECO:0000313" key="3">
    <source>
        <dbReference type="Proteomes" id="UP000054248"/>
    </source>
</evidence>
<keyword evidence="3" id="KW-1185">Reference proteome</keyword>
<name>A0A0C3Q1Q2_9AGAM</name>
<feature type="region of interest" description="Disordered" evidence="1">
    <location>
        <begin position="1"/>
        <end position="35"/>
    </location>
</feature>
<reference evidence="3" key="2">
    <citation type="submission" date="2015-01" db="EMBL/GenBank/DDBJ databases">
        <title>Evolutionary Origins and Diversification of the Mycorrhizal Mutualists.</title>
        <authorList>
            <consortium name="DOE Joint Genome Institute"/>
            <consortium name="Mycorrhizal Genomics Consortium"/>
            <person name="Kohler A."/>
            <person name="Kuo A."/>
            <person name="Nagy L.G."/>
            <person name="Floudas D."/>
            <person name="Copeland A."/>
            <person name="Barry K.W."/>
            <person name="Cichocki N."/>
            <person name="Veneault-Fourrey C."/>
            <person name="LaButti K."/>
            <person name="Lindquist E.A."/>
            <person name="Lipzen A."/>
            <person name="Lundell T."/>
            <person name="Morin E."/>
            <person name="Murat C."/>
            <person name="Riley R."/>
            <person name="Ohm R."/>
            <person name="Sun H."/>
            <person name="Tunlid A."/>
            <person name="Henrissat B."/>
            <person name="Grigoriev I.V."/>
            <person name="Hibbett D.S."/>
            <person name="Martin F."/>
        </authorList>
    </citation>
    <scope>NUCLEOTIDE SEQUENCE [LARGE SCALE GENOMIC DNA]</scope>
    <source>
        <strain evidence="3">MUT 4182</strain>
    </source>
</reference>
<feature type="compositionally biased region" description="Basic and acidic residues" evidence="1">
    <location>
        <begin position="11"/>
        <end position="25"/>
    </location>
</feature>
<dbReference type="AlphaFoldDB" id="A0A0C3Q1Q2"/>
<dbReference type="HOGENOM" id="CLU_3052109_0_0_1"/>
<proteinExistence type="predicted"/>
<evidence type="ECO:0000256" key="1">
    <source>
        <dbReference type="SAM" id="MobiDB-lite"/>
    </source>
</evidence>
<reference evidence="2 3" key="1">
    <citation type="submission" date="2014-04" db="EMBL/GenBank/DDBJ databases">
        <authorList>
            <consortium name="DOE Joint Genome Institute"/>
            <person name="Kuo A."/>
            <person name="Girlanda M."/>
            <person name="Perotto S."/>
            <person name="Kohler A."/>
            <person name="Nagy L.G."/>
            <person name="Floudas D."/>
            <person name="Copeland A."/>
            <person name="Barry K.W."/>
            <person name="Cichocki N."/>
            <person name="Veneault-Fourrey C."/>
            <person name="LaButti K."/>
            <person name="Lindquist E.A."/>
            <person name="Lipzen A."/>
            <person name="Lundell T."/>
            <person name="Morin E."/>
            <person name="Murat C."/>
            <person name="Sun H."/>
            <person name="Tunlid A."/>
            <person name="Henrissat B."/>
            <person name="Grigoriev I.V."/>
            <person name="Hibbett D.S."/>
            <person name="Martin F."/>
            <person name="Nordberg H.P."/>
            <person name="Cantor M.N."/>
            <person name="Hua S.X."/>
        </authorList>
    </citation>
    <scope>NUCLEOTIDE SEQUENCE [LARGE SCALE GENOMIC DNA]</scope>
    <source>
        <strain evidence="2 3">MUT 4182</strain>
    </source>
</reference>
<organism evidence="2 3">
    <name type="scientific">Tulasnella calospora MUT 4182</name>
    <dbReference type="NCBI Taxonomy" id="1051891"/>
    <lineage>
        <taxon>Eukaryota</taxon>
        <taxon>Fungi</taxon>
        <taxon>Dikarya</taxon>
        <taxon>Basidiomycota</taxon>
        <taxon>Agaricomycotina</taxon>
        <taxon>Agaricomycetes</taxon>
        <taxon>Cantharellales</taxon>
        <taxon>Tulasnellaceae</taxon>
        <taxon>Tulasnella</taxon>
    </lineage>
</organism>